<organism evidence="1 2">
    <name type="scientific">Cerrena zonata</name>
    <dbReference type="NCBI Taxonomy" id="2478898"/>
    <lineage>
        <taxon>Eukaryota</taxon>
        <taxon>Fungi</taxon>
        <taxon>Dikarya</taxon>
        <taxon>Basidiomycota</taxon>
        <taxon>Agaricomycotina</taxon>
        <taxon>Agaricomycetes</taxon>
        <taxon>Polyporales</taxon>
        <taxon>Cerrenaceae</taxon>
        <taxon>Cerrena</taxon>
    </lineage>
</organism>
<reference evidence="1 2" key="1">
    <citation type="submission" date="2022-09" db="EMBL/GenBank/DDBJ databases">
        <authorList>
            <person name="Palmer J.M."/>
        </authorList>
    </citation>
    <scope>NUCLEOTIDE SEQUENCE [LARGE SCALE GENOMIC DNA]</scope>
    <source>
        <strain evidence="1 2">DSM 7382</strain>
    </source>
</reference>
<comment type="caution">
    <text evidence="1">The sequence shown here is derived from an EMBL/GenBank/DDBJ whole genome shotgun (WGS) entry which is preliminary data.</text>
</comment>
<proteinExistence type="predicted"/>
<sequence>MKCDAGLRALWAHFSEKKKNVDLSVPPPPFVIVDKKPLNAPSTENEDDFTAKALDQDGYDDIKPYSEVKQNTAATLVTINSSQINFYNKINHSRQEL</sequence>
<keyword evidence="2" id="KW-1185">Reference proteome</keyword>
<name>A0AAW0F9I6_9APHY</name>
<protein>
    <submittedName>
        <fullName evidence="1">Uncharacterized protein</fullName>
    </submittedName>
</protein>
<dbReference type="EMBL" id="JASBNA010000082">
    <property type="protein sequence ID" value="KAK7677775.1"/>
    <property type="molecule type" value="Genomic_DNA"/>
</dbReference>
<evidence type="ECO:0000313" key="2">
    <source>
        <dbReference type="Proteomes" id="UP001385951"/>
    </source>
</evidence>
<gene>
    <name evidence="1" type="ORF">QCA50_019207</name>
</gene>
<dbReference type="Proteomes" id="UP001385951">
    <property type="component" value="Unassembled WGS sequence"/>
</dbReference>
<dbReference type="AlphaFoldDB" id="A0AAW0F9I6"/>
<evidence type="ECO:0000313" key="1">
    <source>
        <dbReference type="EMBL" id="KAK7677775.1"/>
    </source>
</evidence>
<accession>A0AAW0F9I6</accession>